<evidence type="ECO:0000313" key="2">
    <source>
        <dbReference type="EMBL" id="WNG47707.1"/>
    </source>
</evidence>
<gene>
    <name evidence="2" type="ORF">F0U60_28955</name>
</gene>
<feature type="region of interest" description="Disordered" evidence="1">
    <location>
        <begin position="176"/>
        <end position="195"/>
    </location>
</feature>
<dbReference type="EMBL" id="CP043494">
    <property type="protein sequence ID" value="WNG47707.1"/>
    <property type="molecule type" value="Genomic_DNA"/>
</dbReference>
<proteinExistence type="predicted"/>
<evidence type="ECO:0000313" key="3">
    <source>
        <dbReference type="Proteomes" id="UP001611383"/>
    </source>
</evidence>
<protein>
    <submittedName>
        <fullName evidence="2">Uncharacterized protein</fullName>
    </submittedName>
</protein>
<organism evidence="2 3">
    <name type="scientific">Archangium minus</name>
    <dbReference type="NCBI Taxonomy" id="83450"/>
    <lineage>
        <taxon>Bacteria</taxon>
        <taxon>Pseudomonadati</taxon>
        <taxon>Myxococcota</taxon>
        <taxon>Myxococcia</taxon>
        <taxon>Myxococcales</taxon>
        <taxon>Cystobacterineae</taxon>
        <taxon>Archangiaceae</taxon>
        <taxon>Archangium</taxon>
    </lineage>
</organism>
<dbReference type="Proteomes" id="UP001611383">
    <property type="component" value="Chromosome"/>
</dbReference>
<name>A0ABY9WX48_9BACT</name>
<keyword evidence="3" id="KW-1185">Reference proteome</keyword>
<dbReference type="RefSeq" id="WP_395804353.1">
    <property type="nucleotide sequence ID" value="NZ_CP043494.1"/>
</dbReference>
<reference evidence="2 3" key="1">
    <citation type="submission" date="2019-08" db="EMBL/GenBank/DDBJ databases">
        <title>Archangium and Cystobacter genomes.</title>
        <authorList>
            <person name="Chen I.-C.K."/>
            <person name="Wielgoss S."/>
        </authorList>
    </citation>
    <scope>NUCLEOTIDE SEQUENCE [LARGE SCALE GENOMIC DNA]</scope>
    <source>
        <strain evidence="2 3">Cbm 6</strain>
    </source>
</reference>
<accession>A0ABY9WX48</accession>
<evidence type="ECO:0000256" key="1">
    <source>
        <dbReference type="SAM" id="MobiDB-lite"/>
    </source>
</evidence>
<sequence length="195" mass="22597">MYPDRFRLPQVTEHVLAWLERRRPGFGEWDAEVEAQLSAEARLALADVSRRFAEVAEDPGYWERLARSIFTVALPRYFQLAREHHALQRRKYGLWRGGDLLSRAVYTGGGLVVAVVIALSRVPDWLEPLPLAFVLFGPFLPDMQESFYERRYRRQLATLVREMGVEQQQLEAYRPLDESVPPALEPTSRNSKEKV</sequence>